<name>A0AAU2JIY2_9ACTN</name>
<proteinExistence type="predicted"/>
<sequence>MRRDAYASYLAATRELNAACWKVADQLSSQEATSADWQTALAETHDAWARFSTGSSAVAVAGPRSAANNAADLHRAMRRCEMIVVDWARAAIRDGAAHVDDYRSRFASAADAKQAPLAAFQQAAREALGTEH</sequence>
<dbReference type="AlphaFoldDB" id="A0AAU2JIY2"/>
<organism evidence="1">
    <name type="scientific">Streptomyces sp. NBC_00049</name>
    <dbReference type="NCBI Taxonomy" id="2903617"/>
    <lineage>
        <taxon>Bacteria</taxon>
        <taxon>Bacillati</taxon>
        <taxon>Actinomycetota</taxon>
        <taxon>Actinomycetes</taxon>
        <taxon>Kitasatosporales</taxon>
        <taxon>Streptomycetaceae</taxon>
        <taxon>Streptomyces</taxon>
    </lineage>
</organism>
<gene>
    <name evidence="1" type="ORF">OG327_00160</name>
</gene>
<evidence type="ECO:0000313" key="1">
    <source>
        <dbReference type="EMBL" id="WTU71870.1"/>
    </source>
</evidence>
<reference evidence="1" key="1">
    <citation type="submission" date="2022-10" db="EMBL/GenBank/DDBJ databases">
        <title>The complete genomes of actinobacterial strains from the NBC collection.</title>
        <authorList>
            <person name="Joergensen T.S."/>
            <person name="Alvarez Arevalo M."/>
            <person name="Sterndorff E.B."/>
            <person name="Faurdal D."/>
            <person name="Vuksanovic O."/>
            <person name="Mourched A.-S."/>
            <person name="Charusanti P."/>
            <person name="Shaw S."/>
            <person name="Blin K."/>
            <person name="Weber T."/>
        </authorList>
    </citation>
    <scope>NUCLEOTIDE SEQUENCE</scope>
    <source>
        <strain evidence="1">NBC_00049</strain>
    </source>
</reference>
<dbReference type="EMBL" id="CP108264">
    <property type="protein sequence ID" value="WTU71870.1"/>
    <property type="molecule type" value="Genomic_DNA"/>
</dbReference>
<protein>
    <submittedName>
        <fullName evidence="1">Uncharacterized protein</fullName>
    </submittedName>
</protein>
<accession>A0AAU2JIY2</accession>